<proteinExistence type="predicted"/>
<dbReference type="EMBL" id="CP003587">
    <property type="protein sequence ID" value="AGY59981.1"/>
    <property type="molecule type" value="Genomic_DNA"/>
</dbReference>
<dbReference type="RefSeq" id="WP_023175297.1">
    <property type="nucleotide sequence ID" value="NC_022600.1"/>
</dbReference>
<name>U5QM43_GLOK1</name>
<dbReference type="InterPro" id="IPR011792">
    <property type="entry name" value="GshA_cyano"/>
</dbReference>
<dbReference type="STRING" id="1183438.GKIL_3735"/>
<organism evidence="2 3">
    <name type="scientific">Gloeobacter kilaueensis (strain ATCC BAA-2537 / CCAP 1431/1 / ULC 316 / JS1)</name>
    <dbReference type="NCBI Taxonomy" id="1183438"/>
    <lineage>
        <taxon>Bacteria</taxon>
        <taxon>Bacillati</taxon>
        <taxon>Cyanobacteriota</taxon>
        <taxon>Cyanophyceae</taxon>
        <taxon>Gloeobacterales</taxon>
        <taxon>Gloeobacteraceae</taxon>
        <taxon>Gloeobacter</taxon>
    </lineage>
</organism>
<evidence type="ECO:0000313" key="2">
    <source>
        <dbReference type="EMBL" id="AGY59981.1"/>
    </source>
</evidence>
<evidence type="ECO:0000256" key="1">
    <source>
        <dbReference type="ARBA" id="ARBA00048819"/>
    </source>
</evidence>
<dbReference type="GO" id="GO:0042398">
    <property type="term" value="P:modified amino acid biosynthetic process"/>
    <property type="evidence" value="ECO:0007669"/>
    <property type="project" value="InterPro"/>
</dbReference>
<dbReference type="InterPro" id="IPR014746">
    <property type="entry name" value="Gln_synth/guanido_kin_cat_dom"/>
</dbReference>
<dbReference type="InterPro" id="IPR006336">
    <property type="entry name" value="GCS2"/>
</dbReference>
<dbReference type="Pfam" id="PF04107">
    <property type="entry name" value="GCS2"/>
    <property type="match status" value="1"/>
</dbReference>
<dbReference type="PANTHER" id="PTHR36510:SF1">
    <property type="entry name" value="GLUTAMATE--CYSTEINE LIGASE 2-RELATED"/>
    <property type="match status" value="1"/>
</dbReference>
<gene>
    <name evidence="2" type="ORF">GKIL_3735</name>
</gene>
<dbReference type="SUPFAM" id="SSF55931">
    <property type="entry name" value="Glutamine synthetase/guanido kinase"/>
    <property type="match status" value="1"/>
</dbReference>
<reference evidence="2 3" key="1">
    <citation type="journal article" date="2013" name="PLoS ONE">
        <title>Cultivation and Complete Genome Sequencing of Gloeobacter kilaueensis sp. nov., from a Lava Cave in Kilauea Caldera, Hawai'i.</title>
        <authorList>
            <person name="Saw J.H."/>
            <person name="Schatz M."/>
            <person name="Brown M.V."/>
            <person name="Kunkel D.D."/>
            <person name="Foster J.S."/>
            <person name="Shick H."/>
            <person name="Christensen S."/>
            <person name="Hou S."/>
            <person name="Wan X."/>
            <person name="Donachie S.P."/>
        </authorList>
    </citation>
    <scope>NUCLEOTIDE SEQUENCE [LARGE SCALE GENOMIC DNA]</scope>
    <source>
        <strain evidence="3">JS</strain>
    </source>
</reference>
<dbReference type="InterPro" id="IPR050141">
    <property type="entry name" value="GCL_type2/YbdK_subfam"/>
</dbReference>
<dbReference type="PANTHER" id="PTHR36510">
    <property type="entry name" value="GLUTAMATE--CYSTEINE LIGASE 2-RELATED"/>
    <property type="match status" value="1"/>
</dbReference>
<evidence type="ECO:0000313" key="3">
    <source>
        <dbReference type="Proteomes" id="UP000017396"/>
    </source>
</evidence>
<accession>U5QM43</accession>
<dbReference type="Proteomes" id="UP000017396">
    <property type="component" value="Chromosome"/>
</dbReference>
<dbReference type="OrthoDB" id="569147at2"/>
<dbReference type="Gene3D" id="3.30.590.20">
    <property type="match status" value="1"/>
</dbReference>
<dbReference type="eggNOG" id="COG2170">
    <property type="taxonomic scope" value="Bacteria"/>
</dbReference>
<keyword evidence="3" id="KW-1185">Reference proteome</keyword>
<sequence>MELLTKGFEVEMYTGTPEGDVVGLSHQITRDLPSFMREPDQRNVEYATEPLKDYDALLCALLHPRCRLRRYLNDLGGYTLLPGSTLALEHDTSRFLRSDPNNPYHARIEQLYGTRVVTSSIHINFGIDEPEEIIKACRLLRLEAPVVLALSASSPFFNGEPTGAHSTRWLRFPHTPEYVPLFLSHGHYIDWVEEQLRLGTMFNVRHLWSSVRPNGADRPYAINRAELRIADLIASPVVLLGITALVETRLLALLAGEIPDPLTSQFTPQELVEITILNEKAAAKDSLAARLIDWQTGRESSVYEWTERWLVRAMTVAAERGFERYLPAVEAVLAGGNEAMRWLEQYHVGCSIRRILEQEALALEQMEAELRARLCTGSALPC</sequence>
<dbReference type="HOGENOM" id="CLU_719484_0_0_3"/>
<protein>
    <submittedName>
        <fullName evidence="2">Carboxylate-amine ligase</fullName>
    </submittedName>
</protein>
<dbReference type="KEGG" id="glj:GKIL_3735"/>
<comment type="catalytic activity">
    <reaction evidence="1">
        <text>L-cysteine + L-glutamate + ATP = gamma-L-glutamyl-L-cysteine + ADP + phosphate + H(+)</text>
        <dbReference type="Rhea" id="RHEA:13285"/>
        <dbReference type="ChEBI" id="CHEBI:15378"/>
        <dbReference type="ChEBI" id="CHEBI:29985"/>
        <dbReference type="ChEBI" id="CHEBI:30616"/>
        <dbReference type="ChEBI" id="CHEBI:35235"/>
        <dbReference type="ChEBI" id="CHEBI:43474"/>
        <dbReference type="ChEBI" id="CHEBI:58173"/>
        <dbReference type="ChEBI" id="CHEBI:456216"/>
        <dbReference type="EC" id="6.3.2.2"/>
    </reaction>
</comment>
<dbReference type="GO" id="GO:0004357">
    <property type="term" value="F:glutamate-cysteine ligase activity"/>
    <property type="evidence" value="ECO:0007669"/>
    <property type="project" value="UniProtKB-EC"/>
</dbReference>
<keyword evidence="2" id="KW-0436">Ligase</keyword>
<dbReference type="AlphaFoldDB" id="U5QM43"/>
<dbReference type="NCBIfam" id="TIGR02048">
    <property type="entry name" value="gshA_cyano"/>
    <property type="match status" value="1"/>
</dbReference>